<comment type="similarity">
    <text evidence="1">Belongs to the LacAB/RpiB family.</text>
</comment>
<dbReference type="InterPro" id="IPR004785">
    <property type="entry name" value="RpiB"/>
</dbReference>
<evidence type="ECO:0000256" key="3">
    <source>
        <dbReference type="PIRSR" id="PIRSR005384-1"/>
    </source>
</evidence>
<dbReference type="NCBIfam" id="TIGR00689">
    <property type="entry name" value="rpiB_lacA_lacB"/>
    <property type="match status" value="1"/>
</dbReference>
<dbReference type="AlphaFoldDB" id="C9LKV1"/>
<dbReference type="GO" id="GO:0004751">
    <property type="term" value="F:ribose-5-phosphate isomerase activity"/>
    <property type="evidence" value="ECO:0007669"/>
    <property type="project" value="UniProtKB-EC"/>
</dbReference>
<dbReference type="eggNOG" id="COG0698">
    <property type="taxonomic scope" value="Bacteria"/>
</dbReference>
<dbReference type="EMBL" id="ACIM02000001">
    <property type="protein sequence ID" value="EEW96188.1"/>
    <property type="molecule type" value="Genomic_DNA"/>
</dbReference>
<evidence type="ECO:0000256" key="1">
    <source>
        <dbReference type="ARBA" id="ARBA00008754"/>
    </source>
</evidence>
<evidence type="ECO:0000256" key="4">
    <source>
        <dbReference type="PIRSR" id="PIRSR005384-2"/>
    </source>
</evidence>
<dbReference type="PIRSF" id="PIRSF005384">
    <property type="entry name" value="RpiB_LacA_B"/>
    <property type="match status" value="1"/>
</dbReference>
<accession>C9LKV1</accession>
<feature type="active site" description="Proton donor" evidence="3">
    <location>
        <position position="115"/>
    </location>
</feature>
<dbReference type="InterPro" id="IPR003500">
    <property type="entry name" value="RpiB_LacA_LacB"/>
</dbReference>
<evidence type="ECO:0000313" key="6">
    <source>
        <dbReference type="Proteomes" id="UP000004736"/>
    </source>
</evidence>
<dbReference type="NCBIfam" id="NF004051">
    <property type="entry name" value="PRK05571.1"/>
    <property type="match status" value="1"/>
</dbReference>
<dbReference type="InterPro" id="IPR036569">
    <property type="entry name" value="RpiB_LacA_LacB_sf"/>
</dbReference>
<proteinExistence type="inferred from homology"/>
<feature type="binding site" evidence="4">
    <location>
        <position position="149"/>
    </location>
    <ligand>
        <name>D-ribulose 5-phosphate</name>
        <dbReference type="ChEBI" id="CHEBI:58121"/>
    </ligand>
</feature>
<protein>
    <submittedName>
        <fullName evidence="5">Ribose-5-phosphate isomerase B</fullName>
        <ecNumber evidence="5">5.3.1.6</ecNumber>
    </submittedName>
</protein>
<feature type="active site" description="Proton acceptor" evidence="3">
    <location>
        <position position="82"/>
    </location>
</feature>
<feature type="binding site" evidence="4">
    <location>
        <begin position="83"/>
        <end position="87"/>
    </location>
    <ligand>
        <name>D-ribulose 5-phosphate</name>
        <dbReference type="ChEBI" id="CHEBI:58121"/>
    </ligand>
</feature>
<feature type="binding site" evidence="4">
    <location>
        <position position="126"/>
    </location>
    <ligand>
        <name>D-ribulose 5-phosphate</name>
        <dbReference type="ChEBI" id="CHEBI:58121"/>
    </ligand>
</feature>
<dbReference type="Gene3D" id="3.40.1400.10">
    <property type="entry name" value="Sugar-phosphate isomerase, RpiB/LacA/LacB"/>
    <property type="match status" value="1"/>
</dbReference>
<sequence>MDGVKCVIVIHEMGEIFMRVAIASDHGGYRLKERLKKYLKNKDIDCIDCGTDSEDSCDYPDFAQKACGLVQAQTVNFAILICGTGIGMSIAANKMMGIRAALCGDEFSAHYTRAHNNANVLTLGARVIGEGLAENIVDIFLNSSFEGGRHARRIDKITEIERMKSCTNL</sequence>
<comment type="caution">
    <text evidence="5">The sequence shown here is derived from an EMBL/GenBank/DDBJ whole genome shotgun (WGS) entry which is preliminary data.</text>
</comment>
<feature type="binding site" evidence="4">
    <location>
        <begin position="25"/>
        <end position="26"/>
    </location>
    <ligand>
        <name>D-ribulose 5-phosphate</name>
        <dbReference type="ChEBI" id="CHEBI:58121"/>
    </ligand>
</feature>
<dbReference type="SUPFAM" id="SSF89623">
    <property type="entry name" value="Ribose/Galactose isomerase RpiB/AlsB"/>
    <property type="match status" value="1"/>
</dbReference>
<dbReference type="PANTHER" id="PTHR43732">
    <property type="entry name" value="RIBOSE 5-PHOSPHATE ISOMERASE-RELATED"/>
    <property type="match status" value="1"/>
</dbReference>
<dbReference type="HOGENOM" id="CLU_091396_4_1_9"/>
<dbReference type="Proteomes" id="UP000004736">
    <property type="component" value="Unassembled WGS sequence"/>
</dbReference>
<dbReference type="STRING" id="592028.GCWU000321_00126"/>
<name>C9LKV1_9FIRM</name>
<organism evidence="5 6">
    <name type="scientific">Dialister invisus DSM 15470</name>
    <dbReference type="NCBI Taxonomy" id="592028"/>
    <lineage>
        <taxon>Bacteria</taxon>
        <taxon>Bacillati</taxon>
        <taxon>Bacillota</taxon>
        <taxon>Negativicutes</taxon>
        <taxon>Veillonellales</taxon>
        <taxon>Veillonellaceae</taxon>
        <taxon>Dialister</taxon>
    </lineage>
</organism>
<feature type="binding site" evidence="4">
    <location>
        <position position="153"/>
    </location>
    <ligand>
        <name>D-ribulose 5-phosphate</name>
        <dbReference type="ChEBI" id="CHEBI:58121"/>
    </ligand>
</feature>
<dbReference type="Pfam" id="PF02502">
    <property type="entry name" value="LacAB_rpiB"/>
    <property type="match status" value="1"/>
</dbReference>
<evidence type="ECO:0000313" key="5">
    <source>
        <dbReference type="EMBL" id="EEW96188.1"/>
    </source>
</evidence>
<keyword evidence="6" id="KW-1185">Reference proteome</keyword>
<keyword evidence="2 5" id="KW-0413">Isomerase</keyword>
<dbReference type="GO" id="GO:0005975">
    <property type="term" value="P:carbohydrate metabolic process"/>
    <property type="evidence" value="ECO:0007669"/>
    <property type="project" value="InterPro"/>
</dbReference>
<gene>
    <name evidence="5" type="primary">rpiB</name>
    <name evidence="5" type="ORF">GCWU000321_00126</name>
</gene>
<dbReference type="InterPro" id="IPR051812">
    <property type="entry name" value="SPI_LacAB/RpiB"/>
</dbReference>
<dbReference type="NCBIfam" id="TIGR01120">
    <property type="entry name" value="rpiB"/>
    <property type="match status" value="1"/>
</dbReference>
<dbReference type="PANTHER" id="PTHR43732:SF1">
    <property type="entry name" value="RIBOSE 5-PHOSPHATE ISOMERASE"/>
    <property type="match status" value="1"/>
</dbReference>
<feature type="binding site" evidence="4">
    <location>
        <position position="116"/>
    </location>
    <ligand>
        <name>D-ribulose 5-phosphate</name>
        <dbReference type="ChEBI" id="CHEBI:58121"/>
    </ligand>
</feature>
<evidence type="ECO:0000256" key="2">
    <source>
        <dbReference type="ARBA" id="ARBA00023235"/>
    </source>
</evidence>
<reference evidence="5" key="1">
    <citation type="submission" date="2009-09" db="EMBL/GenBank/DDBJ databases">
        <authorList>
            <person name="Weinstock G."/>
            <person name="Sodergren E."/>
            <person name="Clifton S."/>
            <person name="Fulton L."/>
            <person name="Fulton B."/>
            <person name="Courtney L."/>
            <person name="Fronick C."/>
            <person name="Harrison M."/>
            <person name="Strong C."/>
            <person name="Farmer C."/>
            <person name="Delahaunty K."/>
            <person name="Markovic C."/>
            <person name="Hall O."/>
            <person name="Minx P."/>
            <person name="Tomlinson C."/>
            <person name="Mitreva M."/>
            <person name="Nelson J."/>
            <person name="Hou S."/>
            <person name="Wollam A."/>
            <person name="Pepin K.H."/>
            <person name="Johnson M."/>
            <person name="Bhonagiri V."/>
            <person name="Nash W.E."/>
            <person name="Warren W."/>
            <person name="Chinwalla A."/>
            <person name="Mardis E.R."/>
            <person name="Wilson R.K."/>
        </authorList>
    </citation>
    <scope>NUCLEOTIDE SEQUENCE [LARGE SCALE GENOMIC DNA]</scope>
    <source>
        <strain evidence="5">DSM 15470</strain>
    </source>
</reference>
<dbReference type="EC" id="5.3.1.6" evidence="5"/>